<reference evidence="2 3" key="1">
    <citation type="submission" date="2019-10" db="EMBL/GenBank/DDBJ databases">
        <title>Alkaliphilus serpentinus sp. nov. and Alkaliphilus pronyensis sp. nov., two novel anaerobic alkaliphilic species isolated from the serpentinized-hosted hydrothermal field of the Prony Bay (New Caledonia).</title>
        <authorList>
            <person name="Postec A."/>
        </authorList>
    </citation>
    <scope>NUCLEOTIDE SEQUENCE [LARGE SCALE GENOMIC DNA]</scope>
    <source>
        <strain evidence="2 3">LacT</strain>
    </source>
</reference>
<name>A0A833MDJ8_9FIRM</name>
<sequence length="59" mass="6837">MKENLADAKLNEKWLMKQLNGYGIENIKDVFYAGLDTSNNLYISRKNVQEETHGKYGIE</sequence>
<dbReference type="EMBL" id="WBZB01000037">
    <property type="protein sequence ID" value="KAB3529060.1"/>
    <property type="molecule type" value="Genomic_DNA"/>
</dbReference>
<proteinExistence type="predicted"/>
<evidence type="ECO:0000313" key="3">
    <source>
        <dbReference type="Proteomes" id="UP000465601"/>
    </source>
</evidence>
<organism evidence="2 3">
    <name type="scientific">Alkaliphilus serpentinus</name>
    <dbReference type="NCBI Taxonomy" id="1482731"/>
    <lineage>
        <taxon>Bacteria</taxon>
        <taxon>Bacillati</taxon>
        <taxon>Bacillota</taxon>
        <taxon>Clostridia</taxon>
        <taxon>Peptostreptococcales</taxon>
        <taxon>Natronincolaceae</taxon>
        <taxon>Alkaliphilus</taxon>
    </lineage>
</organism>
<comment type="caution">
    <text evidence="2">The sequence shown here is derived from an EMBL/GenBank/DDBJ whole genome shotgun (WGS) entry which is preliminary data.</text>
</comment>
<keyword evidence="3" id="KW-1185">Reference proteome</keyword>
<evidence type="ECO:0000259" key="1">
    <source>
        <dbReference type="Pfam" id="PF04239"/>
    </source>
</evidence>
<dbReference type="Pfam" id="PF04239">
    <property type="entry name" value="DUF421"/>
    <property type="match status" value="1"/>
</dbReference>
<dbReference type="InterPro" id="IPR023090">
    <property type="entry name" value="UPF0702_alpha/beta_dom_sf"/>
</dbReference>
<protein>
    <recommendedName>
        <fullName evidence="1">YetF C-terminal domain-containing protein</fullName>
    </recommendedName>
</protein>
<gene>
    <name evidence="2" type="ORF">F8153_10425</name>
</gene>
<dbReference type="Proteomes" id="UP000465601">
    <property type="component" value="Unassembled WGS sequence"/>
</dbReference>
<accession>A0A833MDJ8</accession>
<dbReference type="Gene3D" id="3.30.240.20">
    <property type="entry name" value="bsu07140 like domains"/>
    <property type="match status" value="1"/>
</dbReference>
<dbReference type="AlphaFoldDB" id="A0A833MDJ8"/>
<dbReference type="OrthoDB" id="9778331at2"/>
<evidence type="ECO:0000313" key="2">
    <source>
        <dbReference type="EMBL" id="KAB3529060.1"/>
    </source>
</evidence>
<dbReference type="InterPro" id="IPR007353">
    <property type="entry name" value="DUF421"/>
</dbReference>
<feature type="domain" description="YetF C-terminal" evidence="1">
    <location>
        <begin position="2"/>
        <end position="35"/>
    </location>
</feature>